<organism evidence="1 2">
    <name type="scientific">Balneatrix alpica</name>
    <dbReference type="NCBI Taxonomy" id="75684"/>
    <lineage>
        <taxon>Bacteria</taxon>
        <taxon>Pseudomonadati</taxon>
        <taxon>Pseudomonadota</taxon>
        <taxon>Gammaproteobacteria</taxon>
        <taxon>Oceanospirillales</taxon>
        <taxon>Balneatrichaceae</taxon>
        <taxon>Balneatrix</taxon>
    </lineage>
</organism>
<proteinExistence type="predicted"/>
<dbReference type="Pfam" id="PF08891">
    <property type="entry name" value="YfcL"/>
    <property type="match status" value="1"/>
</dbReference>
<comment type="caution">
    <text evidence="1">The sequence shown here is derived from an EMBL/GenBank/DDBJ whole genome shotgun (WGS) entry which is preliminary data.</text>
</comment>
<gene>
    <name evidence="1" type="ORF">ACFFLH_04315</name>
</gene>
<evidence type="ECO:0000313" key="2">
    <source>
        <dbReference type="Proteomes" id="UP001589628"/>
    </source>
</evidence>
<dbReference type="Proteomes" id="UP001589628">
    <property type="component" value="Unassembled WGS sequence"/>
</dbReference>
<protein>
    <submittedName>
        <fullName evidence="1">YfcL family protein</fullName>
    </submittedName>
</protein>
<keyword evidence="2" id="KW-1185">Reference proteome</keyword>
<dbReference type="InterPro" id="IPR014987">
    <property type="entry name" value="UPF_YfcL"/>
</dbReference>
<dbReference type="EMBL" id="JBHLZN010000001">
    <property type="protein sequence ID" value="MFB9885629.1"/>
    <property type="molecule type" value="Genomic_DNA"/>
</dbReference>
<evidence type="ECO:0000313" key="1">
    <source>
        <dbReference type="EMBL" id="MFB9885629.1"/>
    </source>
</evidence>
<reference evidence="1 2" key="1">
    <citation type="submission" date="2024-09" db="EMBL/GenBank/DDBJ databases">
        <authorList>
            <person name="Sun Q."/>
            <person name="Mori K."/>
        </authorList>
    </citation>
    <scope>NUCLEOTIDE SEQUENCE [LARGE SCALE GENOMIC DNA]</scope>
    <source>
        <strain evidence="1 2">ATCC 51285</strain>
    </source>
</reference>
<sequence>MTSAFVTYGDDLDAKLRILEEQAADDQLFAYAYLMGHLGLITCQELETVAQYNQLMEQALAEGFAVDHLSEDDKTLINQLWQQLKQPG</sequence>
<name>A0ABV5ZBY3_9GAMM</name>
<dbReference type="RefSeq" id="WP_035461634.1">
    <property type="nucleotide sequence ID" value="NZ_JAUESS010000005.1"/>
</dbReference>
<accession>A0ABV5ZBY3</accession>